<name>A0A644YNG0_9ZZZZ</name>
<dbReference type="AlphaFoldDB" id="A0A644YNG0"/>
<protein>
    <recommendedName>
        <fullName evidence="3">Phosphatidic acid phosphatase type 2/haloperoxidase domain-containing protein</fullName>
    </recommendedName>
</protein>
<proteinExistence type="predicted"/>
<organism evidence="2">
    <name type="scientific">bioreactor metagenome</name>
    <dbReference type="NCBI Taxonomy" id="1076179"/>
    <lineage>
        <taxon>unclassified sequences</taxon>
        <taxon>metagenomes</taxon>
        <taxon>ecological metagenomes</taxon>
    </lineage>
</organism>
<gene>
    <name evidence="2" type="ORF">SDC9_76522</name>
</gene>
<evidence type="ECO:0000256" key="1">
    <source>
        <dbReference type="SAM" id="Phobius"/>
    </source>
</evidence>
<accession>A0A644YNG0</accession>
<feature type="transmembrane region" description="Helical" evidence="1">
    <location>
        <begin position="74"/>
        <end position="93"/>
    </location>
</feature>
<evidence type="ECO:0008006" key="3">
    <source>
        <dbReference type="Google" id="ProtNLM"/>
    </source>
</evidence>
<keyword evidence="1" id="KW-1133">Transmembrane helix</keyword>
<feature type="transmembrane region" description="Helical" evidence="1">
    <location>
        <begin position="169"/>
        <end position="187"/>
    </location>
</feature>
<evidence type="ECO:0000313" key="2">
    <source>
        <dbReference type="EMBL" id="MPM29980.1"/>
    </source>
</evidence>
<comment type="caution">
    <text evidence="2">The sequence shown here is derived from an EMBL/GenBank/DDBJ whole genome shotgun (WGS) entry which is preliminary data.</text>
</comment>
<feature type="transmembrane region" description="Helical" evidence="1">
    <location>
        <begin position="137"/>
        <end position="157"/>
    </location>
</feature>
<reference evidence="2" key="1">
    <citation type="submission" date="2019-08" db="EMBL/GenBank/DDBJ databases">
        <authorList>
            <person name="Kucharzyk K."/>
            <person name="Murdoch R.W."/>
            <person name="Higgins S."/>
            <person name="Loffler F."/>
        </authorList>
    </citation>
    <scope>NUCLEOTIDE SEQUENCE</scope>
</reference>
<keyword evidence="1" id="KW-0472">Membrane</keyword>
<feature type="transmembrane region" description="Helical" evidence="1">
    <location>
        <begin position="99"/>
        <end position="116"/>
    </location>
</feature>
<keyword evidence="1" id="KW-0812">Transmembrane</keyword>
<dbReference type="EMBL" id="VSSQ01005658">
    <property type="protein sequence ID" value="MPM29980.1"/>
    <property type="molecule type" value="Genomic_DNA"/>
</dbReference>
<feature type="transmembrane region" description="Helical" evidence="1">
    <location>
        <begin position="33"/>
        <end position="54"/>
    </location>
</feature>
<feature type="transmembrane region" description="Helical" evidence="1">
    <location>
        <begin position="7"/>
        <end position="27"/>
    </location>
</feature>
<sequence>MKNLSQIIRIVTVAPVIAFLMLLILFLQNAALFGSPVHFLLAILFLTIFPLLAYPLQPFFKKYKGKGREGQRALAINFAVAGYIGGCLSAIFWDAPKSVRIIYLTYLLSGVLILLSTKLLHFKASGHACGVAGPCAFLLYFGEPLGFFGIPILALAWLSSLSMKRHTAAQLLGGTLIPIIALGIVISI</sequence>